<feature type="transmembrane region" description="Helical" evidence="1">
    <location>
        <begin position="78"/>
        <end position="96"/>
    </location>
</feature>
<sequence>MTLFFALCFIGVAIAGFSAFLIFWPLTLIHIRDRHPALATEFGAGAFLKPDSLRWLLARDFSRIPDRSLSGLAAPARLALLVMFGGLGMALLLWLFSQVMT</sequence>
<proteinExistence type="predicted"/>
<accession>A0A0R0AMD0</accession>
<keyword evidence="1" id="KW-0472">Membrane</keyword>
<evidence type="ECO:0008006" key="4">
    <source>
        <dbReference type="Google" id="ProtNLM"/>
    </source>
</evidence>
<name>A0A0R0AMD0_9GAMM</name>
<evidence type="ECO:0000313" key="3">
    <source>
        <dbReference type="Proteomes" id="UP000050836"/>
    </source>
</evidence>
<protein>
    <recommendedName>
        <fullName evidence="4">Transmembrane protein</fullName>
    </recommendedName>
</protein>
<gene>
    <name evidence="2" type="ORF">ARC78_10900</name>
</gene>
<keyword evidence="3" id="KW-1185">Reference proteome</keyword>
<dbReference type="Proteomes" id="UP000050836">
    <property type="component" value="Unassembled WGS sequence"/>
</dbReference>
<dbReference type="EMBL" id="LLXS01000025">
    <property type="protein sequence ID" value="KRG41571.1"/>
    <property type="molecule type" value="Genomic_DNA"/>
</dbReference>
<dbReference type="OrthoDB" id="5959585at2"/>
<reference evidence="2 3" key="1">
    <citation type="submission" date="2015-10" db="EMBL/GenBank/DDBJ databases">
        <title>Genome sequencing and analysis of members of genus Stenotrophomonas.</title>
        <authorList>
            <person name="Patil P.P."/>
            <person name="Midha S."/>
            <person name="Patil P.B."/>
        </authorList>
    </citation>
    <scope>NUCLEOTIDE SEQUENCE [LARGE SCALE GENOMIC DNA]</scope>
    <source>
        <strain evidence="2 3">JCM 9942</strain>
    </source>
</reference>
<evidence type="ECO:0000313" key="2">
    <source>
        <dbReference type="EMBL" id="KRG41571.1"/>
    </source>
</evidence>
<keyword evidence="1" id="KW-1133">Transmembrane helix</keyword>
<dbReference type="AlphaFoldDB" id="A0A0R0AMD0"/>
<dbReference type="RefSeq" id="WP_054658591.1">
    <property type="nucleotide sequence ID" value="NZ_BAZI01000088.1"/>
</dbReference>
<organism evidence="2 3">
    <name type="scientific">Stenotrophomonas pictorum JCM 9942</name>
    <dbReference type="NCBI Taxonomy" id="1236960"/>
    <lineage>
        <taxon>Bacteria</taxon>
        <taxon>Pseudomonadati</taxon>
        <taxon>Pseudomonadota</taxon>
        <taxon>Gammaproteobacteria</taxon>
        <taxon>Lysobacterales</taxon>
        <taxon>Lysobacteraceae</taxon>
        <taxon>Stenotrophomonas</taxon>
    </lineage>
</organism>
<evidence type="ECO:0000256" key="1">
    <source>
        <dbReference type="SAM" id="Phobius"/>
    </source>
</evidence>
<keyword evidence="1" id="KW-0812">Transmembrane</keyword>
<comment type="caution">
    <text evidence="2">The sequence shown here is derived from an EMBL/GenBank/DDBJ whole genome shotgun (WGS) entry which is preliminary data.</text>
</comment>